<proteinExistence type="inferred from homology"/>
<evidence type="ECO:0000256" key="8">
    <source>
        <dbReference type="SAM" id="Phobius"/>
    </source>
</evidence>
<comment type="similarity">
    <text evidence="7">Belongs to the drug/metabolite transporter (DMT) superfamily. Small multidrug resistance (SMR) (TC 2.A.7.1) family.</text>
</comment>
<dbReference type="InterPro" id="IPR045324">
    <property type="entry name" value="Small_multidrug_res"/>
</dbReference>
<name>A0ABW0N7A8_9ACTN</name>
<dbReference type="InterPro" id="IPR000390">
    <property type="entry name" value="Small_drug/metabolite_transptr"/>
</dbReference>
<keyword evidence="3" id="KW-1003">Cell membrane</keyword>
<evidence type="ECO:0000313" key="10">
    <source>
        <dbReference type="Proteomes" id="UP001595956"/>
    </source>
</evidence>
<dbReference type="EMBL" id="JBHSMD010000010">
    <property type="protein sequence ID" value="MFC5495433.1"/>
    <property type="molecule type" value="Genomic_DNA"/>
</dbReference>
<keyword evidence="6 8" id="KW-0472">Membrane</keyword>
<evidence type="ECO:0000256" key="5">
    <source>
        <dbReference type="ARBA" id="ARBA00022989"/>
    </source>
</evidence>
<keyword evidence="4 7" id="KW-0812">Transmembrane</keyword>
<dbReference type="RefSeq" id="WP_345181692.1">
    <property type="nucleotide sequence ID" value="NZ_BAABFQ010000009.1"/>
</dbReference>
<dbReference type="Proteomes" id="UP001595956">
    <property type="component" value="Unassembled WGS sequence"/>
</dbReference>
<dbReference type="PANTHER" id="PTHR30561:SF1">
    <property type="entry name" value="MULTIDRUG TRANSPORTER EMRE"/>
    <property type="match status" value="1"/>
</dbReference>
<reference evidence="10" key="1">
    <citation type="journal article" date="2019" name="Int. J. Syst. Evol. Microbiol.">
        <title>The Global Catalogue of Microorganisms (GCM) 10K type strain sequencing project: providing services to taxonomists for standard genome sequencing and annotation.</title>
        <authorList>
            <consortium name="The Broad Institute Genomics Platform"/>
            <consortium name="The Broad Institute Genome Sequencing Center for Infectious Disease"/>
            <person name="Wu L."/>
            <person name="Ma J."/>
        </authorList>
    </citation>
    <scope>NUCLEOTIDE SEQUENCE [LARGE SCALE GENOMIC DNA]</scope>
    <source>
        <strain evidence="10">KACC 13778</strain>
    </source>
</reference>
<feature type="transmembrane region" description="Helical" evidence="8">
    <location>
        <begin position="86"/>
        <end position="105"/>
    </location>
</feature>
<comment type="subcellular location">
    <subcellularLocation>
        <location evidence="1 7">Cell membrane</location>
        <topology evidence="1 7">Multi-pass membrane protein</topology>
    </subcellularLocation>
</comment>
<evidence type="ECO:0000256" key="7">
    <source>
        <dbReference type="RuleBase" id="RU003942"/>
    </source>
</evidence>
<gene>
    <name evidence="9" type="ORF">ACFPKY_20160</name>
</gene>
<dbReference type="PANTHER" id="PTHR30561">
    <property type="entry name" value="SMR FAMILY PROTON-DEPENDENT DRUG EFFLUX TRANSPORTER SUGE"/>
    <property type="match status" value="1"/>
</dbReference>
<evidence type="ECO:0000256" key="3">
    <source>
        <dbReference type="ARBA" id="ARBA00022475"/>
    </source>
</evidence>
<sequence>MLGAMVLLVVAIGIEVVATSLLPKADGFRNPGWTLAVLAGYTVSIWLLTVVVRNVPVSVAYAIWSGLGTAVVAVIGYLYLDESMSAVKAISLVMIVGGVIGLNLAGAH</sequence>
<dbReference type="Gene3D" id="1.10.3730.20">
    <property type="match status" value="1"/>
</dbReference>
<dbReference type="InterPro" id="IPR037185">
    <property type="entry name" value="EmrE-like"/>
</dbReference>
<feature type="transmembrane region" description="Helical" evidence="8">
    <location>
        <begin position="34"/>
        <end position="52"/>
    </location>
</feature>
<comment type="caution">
    <text evidence="9">The sequence shown here is derived from an EMBL/GenBank/DDBJ whole genome shotgun (WGS) entry which is preliminary data.</text>
</comment>
<organism evidence="9 10">
    <name type="scientific">Nocardioides caricicola</name>
    <dbReference type="NCBI Taxonomy" id="634770"/>
    <lineage>
        <taxon>Bacteria</taxon>
        <taxon>Bacillati</taxon>
        <taxon>Actinomycetota</taxon>
        <taxon>Actinomycetes</taxon>
        <taxon>Propionibacteriales</taxon>
        <taxon>Nocardioidaceae</taxon>
        <taxon>Nocardioides</taxon>
    </lineage>
</organism>
<dbReference type="Pfam" id="PF00893">
    <property type="entry name" value="Multi_Drug_Res"/>
    <property type="match status" value="1"/>
</dbReference>
<feature type="transmembrane region" description="Helical" evidence="8">
    <location>
        <begin position="59"/>
        <end position="80"/>
    </location>
</feature>
<evidence type="ECO:0000256" key="2">
    <source>
        <dbReference type="ARBA" id="ARBA00022448"/>
    </source>
</evidence>
<keyword evidence="10" id="KW-1185">Reference proteome</keyword>
<evidence type="ECO:0000256" key="6">
    <source>
        <dbReference type="ARBA" id="ARBA00023136"/>
    </source>
</evidence>
<evidence type="ECO:0000313" key="9">
    <source>
        <dbReference type="EMBL" id="MFC5495433.1"/>
    </source>
</evidence>
<evidence type="ECO:0000256" key="4">
    <source>
        <dbReference type="ARBA" id="ARBA00022692"/>
    </source>
</evidence>
<evidence type="ECO:0000256" key="1">
    <source>
        <dbReference type="ARBA" id="ARBA00004651"/>
    </source>
</evidence>
<keyword evidence="5 8" id="KW-1133">Transmembrane helix</keyword>
<accession>A0ABW0N7A8</accession>
<protein>
    <submittedName>
        <fullName evidence="9">DMT family transporter</fullName>
    </submittedName>
</protein>
<keyword evidence="2" id="KW-0813">Transport</keyword>
<dbReference type="SUPFAM" id="SSF103481">
    <property type="entry name" value="Multidrug resistance efflux transporter EmrE"/>
    <property type="match status" value="1"/>
</dbReference>